<dbReference type="Gene3D" id="3.40.50.300">
    <property type="entry name" value="P-loop containing nucleotide triphosphate hydrolases"/>
    <property type="match status" value="1"/>
</dbReference>
<feature type="active site" description="Phosphoserine intermediate" evidence="13">
    <location>
        <position position="112"/>
    </location>
</feature>
<organism evidence="16 17">
    <name type="scientific">Nitrosomonas nitrosa</name>
    <dbReference type="NCBI Taxonomy" id="52442"/>
    <lineage>
        <taxon>Bacteria</taxon>
        <taxon>Pseudomonadati</taxon>
        <taxon>Pseudomonadota</taxon>
        <taxon>Betaproteobacteria</taxon>
        <taxon>Nitrosomonadales</taxon>
        <taxon>Nitrosomonadaceae</taxon>
        <taxon>Nitrosomonas</taxon>
    </lineage>
</organism>
<evidence type="ECO:0000256" key="4">
    <source>
        <dbReference type="ARBA" id="ARBA00007008"/>
    </source>
</evidence>
<comment type="caution">
    <text evidence="16">The sequence shown here is derived from an EMBL/GenBank/DDBJ whole genome shotgun (WGS) entry which is preliminary data.</text>
</comment>
<dbReference type="InterPro" id="IPR002891">
    <property type="entry name" value="APS"/>
</dbReference>
<comment type="pathway">
    <text evidence="3 13 14">Sulfur metabolism; hydrogen sulfide biosynthesis; sulfite from sulfate: step 2/3.</text>
</comment>
<evidence type="ECO:0000256" key="1">
    <source>
        <dbReference type="ARBA" id="ARBA00001823"/>
    </source>
</evidence>
<evidence type="ECO:0000259" key="15">
    <source>
        <dbReference type="Pfam" id="PF01583"/>
    </source>
</evidence>
<dbReference type="UniPathway" id="UPA00140">
    <property type="reaction ID" value="UER00205"/>
</dbReference>
<proteinExistence type="inferred from homology"/>
<evidence type="ECO:0000256" key="11">
    <source>
        <dbReference type="ARBA" id="ARBA00031393"/>
    </source>
</evidence>
<protein>
    <recommendedName>
        <fullName evidence="5 13">Adenylyl-sulfate kinase</fullName>
        <ecNumber evidence="5 13">2.7.1.25</ecNumber>
    </recommendedName>
    <alternativeName>
        <fullName evidence="11 13">APS kinase</fullName>
    </alternativeName>
    <alternativeName>
        <fullName evidence="12 13">ATP adenosine-5'-phosphosulfate 3'-phosphotransferase</fullName>
    </alternativeName>
    <alternativeName>
        <fullName evidence="10 13">Adenosine-5'-phosphosulfate kinase</fullName>
    </alternativeName>
</protein>
<feature type="binding site" evidence="13">
    <location>
        <begin position="38"/>
        <end position="45"/>
    </location>
    <ligand>
        <name>ATP</name>
        <dbReference type="ChEBI" id="CHEBI:30616"/>
    </ligand>
</feature>
<evidence type="ECO:0000256" key="7">
    <source>
        <dbReference type="ARBA" id="ARBA00022741"/>
    </source>
</evidence>
<keyword evidence="8 13" id="KW-0418">Kinase</keyword>
<evidence type="ECO:0000256" key="13">
    <source>
        <dbReference type="HAMAP-Rule" id="MF_00065"/>
    </source>
</evidence>
<dbReference type="EMBL" id="CAJNAP010000001">
    <property type="protein sequence ID" value="CAE6483366.1"/>
    <property type="molecule type" value="Genomic_DNA"/>
</dbReference>
<keyword evidence="7 13" id="KW-0547">Nucleotide-binding</keyword>
<evidence type="ECO:0000313" key="16">
    <source>
        <dbReference type="EMBL" id="CAE6483366.1"/>
    </source>
</evidence>
<evidence type="ECO:0000256" key="8">
    <source>
        <dbReference type="ARBA" id="ARBA00022777"/>
    </source>
</evidence>
<dbReference type="GO" id="GO:0000103">
    <property type="term" value="P:sulfate assimilation"/>
    <property type="evidence" value="ECO:0007669"/>
    <property type="project" value="UniProtKB-UniRule"/>
</dbReference>
<evidence type="ECO:0000256" key="3">
    <source>
        <dbReference type="ARBA" id="ARBA00004806"/>
    </source>
</evidence>
<evidence type="ECO:0000256" key="12">
    <source>
        <dbReference type="ARBA" id="ARBA00031464"/>
    </source>
</evidence>
<evidence type="ECO:0000256" key="6">
    <source>
        <dbReference type="ARBA" id="ARBA00022679"/>
    </source>
</evidence>
<dbReference type="GO" id="GO:0005524">
    <property type="term" value="F:ATP binding"/>
    <property type="evidence" value="ECO:0007669"/>
    <property type="project" value="UniProtKB-UniRule"/>
</dbReference>
<gene>
    <name evidence="13 16" type="primary">cysC</name>
    <name evidence="16" type="ORF">NMYAN_10066</name>
</gene>
<dbReference type="PANTHER" id="PTHR11055">
    <property type="entry name" value="BIFUNCTIONAL 3'-PHOSPHOADENOSINE 5'-PHOSPHOSULFATE SYNTHASE"/>
    <property type="match status" value="1"/>
</dbReference>
<dbReference type="NCBIfam" id="TIGR00455">
    <property type="entry name" value="apsK"/>
    <property type="match status" value="1"/>
</dbReference>
<comment type="similarity">
    <text evidence="4 13 14">Belongs to the APS kinase family.</text>
</comment>
<dbReference type="AlphaFoldDB" id="A0A8H9D9S9"/>
<dbReference type="InterPro" id="IPR059117">
    <property type="entry name" value="APS_kinase_dom"/>
</dbReference>
<dbReference type="FunFam" id="3.40.50.300:FF:000212">
    <property type="entry name" value="Adenylyl-sulfate kinase"/>
    <property type="match status" value="1"/>
</dbReference>
<dbReference type="SUPFAM" id="SSF52540">
    <property type="entry name" value="P-loop containing nucleoside triphosphate hydrolases"/>
    <property type="match status" value="1"/>
</dbReference>
<evidence type="ECO:0000256" key="14">
    <source>
        <dbReference type="RuleBase" id="RU004347"/>
    </source>
</evidence>
<dbReference type="NCBIfam" id="NF003013">
    <property type="entry name" value="PRK03846.1"/>
    <property type="match status" value="1"/>
</dbReference>
<feature type="domain" description="APS kinase" evidence="15">
    <location>
        <begin position="30"/>
        <end position="179"/>
    </location>
</feature>
<dbReference type="RefSeq" id="WP_204799150.1">
    <property type="nucleotide sequence ID" value="NZ_CAJNAP010000001.1"/>
</dbReference>
<dbReference type="GO" id="GO:0070814">
    <property type="term" value="P:hydrogen sulfide biosynthetic process"/>
    <property type="evidence" value="ECO:0007669"/>
    <property type="project" value="UniProtKB-UniRule"/>
</dbReference>
<dbReference type="GO" id="GO:0004020">
    <property type="term" value="F:adenylylsulfate kinase activity"/>
    <property type="evidence" value="ECO:0007669"/>
    <property type="project" value="UniProtKB-UniRule"/>
</dbReference>
<keyword evidence="9 13" id="KW-0067">ATP-binding</keyword>
<evidence type="ECO:0000256" key="2">
    <source>
        <dbReference type="ARBA" id="ARBA00002632"/>
    </source>
</evidence>
<keyword evidence="13" id="KW-0597">Phosphoprotein</keyword>
<evidence type="ECO:0000256" key="10">
    <source>
        <dbReference type="ARBA" id="ARBA00029724"/>
    </source>
</evidence>
<sequence>MTDLSPTFKHIVWHHATVTRIRREALNGHRGAILWFTGLSGAGKSTLAHAVEEELHQNGYRTFVLDGDNIRHGLCSDLGFTPEDRIENIRRVGEVAKLFMQAGIIVLTAFISPYRVERERVRGLVEHGDFIEIYCDSPVDICESRDVKGLYKKARAGLIPEFTGISSPYETPLNPELIVSTGKTSLESCVQQVIDELKLRGIIKQD</sequence>
<accession>A0A8H9D9S9</accession>
<evidence type="ECO:0000256" key="9">
    <source>
        <dbReference type="ARBA" id="ARBA00022840"/>
    </source>
</evidence>
<dbReference type="Proteomes" id="UP000601736">
    <property type="component" value="Unassembled WGS sequence"/>
</dbReference>
<dbReference type="PANTHER" id="PTHR11055:SF1">
    <property type="entry name" value="PAPS SYNTHETASE, ISOFORM D"/>
    <property type="match status" value="1"/>
</dbReference>
<dbReference type="CDD" id="cd02027">
    <property type="entry name" value="APSK"/>
    <property type="match status" value="1"/>
</dbReference>
<comment type="catalytic activity">
    <reaction evidence="1 13 14">
        <text>adenosine 5'-phosphosulfate + ATP = 3'-phosphoadenylyl sulfate + ADP + H(+)</text>
        <dbReference type="Rhea" id="RHEA:24152"/>
        <dbReference type="ChEBI" id="CHEBI:15378"/>
        <dbReference type="ChEBI" id="CHEBI:30616"/>
        <dbReference type="ChEBI" id="CHEBI:58243"/>
        <dbReference type="ChEBI" id="CHEBI:58339"/>
        <dbReference type="ChEBI" id="CHEBI:456216"/>
        <dbReference type="EC" id="2.7.1.25"/>
    </reaction>
</comment>
<evidence type="ECO:0000256" key="5">
    <source>
        <dbReference type="ARBA" id="ARBA00012121"/>
    </source>
</evidence>
<reference evidence="16" key="1">
    <citation type="submission" date="2021-02" db="EMBL/GenBank/DDBJ databases">
        <authorList>
            <person name="Han P."/>
        </authorList>
    </citation>
    <scope>NUCLEOTIDE SEQUENCE</scope>
    <source>
        <strain evidence="16">Nitrosomonas nitrosa 18-3D</strain>
    </source>
</reference>
<comment type="function">
    <text evidence="2 13 14">Catalyzes the synthesis of activated sulfate.</text>
</comment>
<dbReference type="Pfam" id="PF01583">
    <property type="entry name" value="APS_kinase"/>
    <property type="match status" value="1"/>
</dbReference>
<evidence type="ECO:0000313" key="17">
    <source>
        <dbReference type="Proteomes" id="UP000601736"/>
    </source>
</evidence>
<keyword evidence="6 13" id="KW-0808">Transferase</keyword>
<dbReference type="EC" id="2.7.1.25" evidence="5 13"/>
<dbReference type="InterPro" id="IPR027417">
    <property type="entry name" value="P-loop_NTPase"/>
</dbReference>
<name>A0A8H9D9S9_9PROT</name>
<dbReference type="HAMAP" id="MF_00065">
    <property type="entry name" value="Adenylyl_sulf_kinase"/>
    <property type="match status" value="1"/>
</dbReference>